<dbReference type="EMBL" id="WMLB01000031">
    <property type="protein sequence ID" value="MTH69438.1"/>
    <property type="molecule type" value="Genomic_DNA"/>
</dbReference>
<proteinExistence type="predicted"/>
<accession>A0A6I3M9H4</accession>
<dbReference type="PANTHER" id="PTHR33993:SF14">
    <property type="entry name" value="GB|AAF24581.1"/>
    <property type="match status" value="1"/>
</dbReference>
<dbReference type="PROSITE" id="PS51819">
    <property type="entry name" value="VOC"/>
    <property type="match status" value="1"/>
</dbReference>
<dbReference type="InterPro" id="IPR029068">
    <property type="entry name" value="Glyas_Bleomycin-R_OHBP_Dase"/>
</dbReference>
<dbReference type="SUPFAM" id="SSF54593">
    <property type="entry name" value="Glyoxalase/Bleomycin resistance protein/Dihydroxybiphenyl dioxygenase"/>
    <property type="match status" value="2"/>
</dbReference>
<reference evidence="2 3" key="1">
    <citation type="submission" date="2019-11" db="EMBL/GenBank/DDBJ databases">
        <title>Agromyces kandeliae sp. nov., isolated from mangrove soil.</title>
        <authorList>
            <person name="Wang R."/>
        </authorList>
    </citation>
    <scope>NUCLEOTIDE SEQUENCE [LARGE SCALE GENOMIC DNA]</scope>
    <source>
        <strain evidence="2 3">JCM 11433</strain>
    </source>
</reference>
<dbReference type="Proteomes" id="UP000433071">
    <property type="component" value="Unassembled WGS sequence"/>
</dbReference>
<evidence type="ECO:0000313" key="3">
    <source>
        <dbReference type="Proteomes" id="UP000433071"/>
    </source>
</evidence>
<dbReference type="Pfam" id="PF00903">
    <property type="entry name" value="Glyoxalase"/>
    <property type="match status" value="1"/>
</dbReference>
<dbReference type="Gene3D" id="3.10.180.10">
    <property type="entry name" value="2,3-Dihydroxybiphenyl 1,2-Dioxygenase, domain 1"/>
    <property type="match status" value="2"/>
</dbReference>
<sequence length="270" mass="29379">MAAIDRSGDDVFVGLELESAAPTDAAVYYEWLLGLSPGSRPGEALARVGVTAVRGQTAPDAPTGWTPAFLVDDAARAVMRAQQLGGLAEQDADGRWIVHDPAGVRCRLVEAVPPEIAGRHANVDYSAFDVEETEAFYRAVFDARRLRMVDDPYDMRFLCRGRRIAAGVFRLHGVAGFAVRPCWIVYFEVADLVMHVARAAESGSRVLIPPTRSPFNLYAVLEDPWGDLFAFSQLLPRPLLGSLPVTDDDDAPGELIDHVDLFPAHHGSIA</sequence>
<dbReference type="PANTHER" id="PTHR33993">
    <property type="entry name" value="GLYOXALASE-RELATED"/>
    <property type="match status" value="1"/>
</dbReference>
<gene>
    <name evidence="2" type="ORF">GJ743_13775</name>
</gene>
<evidence type="ECO:0000313" key="2">
    <source>
        <dbReference type="EMBL" id="MTH69438.1"/>
    </source>
</evidence>
<dbReference type="InterPro" id="IPR037523">
    <property type="entry name" value="VOC_core"/>
</dbReference>
<protein>
    <recommendedName>
        <fullName evidence="1">VOC domain-containing protein</fullName>
    </recommendedName>
</protein>
<comment type="caution">
    <text evidence="2">The sequence shown here is derived from an EMBL/GenBank/DDBJ whole genome shotgun (WGS) entry which is preliminary data.</text>
</comment>
<dbReference type="InterPro" id="IPR004360">
    <property type="entry name" value="Glyas_Fos-R_dOase_dom"/>
</dbReference>
<organism evidence="2 3">
    <name type="scientific">Agromyces bracchium</name>
    <dbReference type="NCBI Taxonomy" id="88376"/>
    <lineage>
        <taxon>Bacteria</taxon>
        <taxon>Bacillati</taxon>
        <taxon>Actinomycetota</taxon>
        <taxon>Actinomycetes</taxon>
        <taxon>Micrococcales</taxon>
        <taxon>Microbacteriaceae</taxon>
        <taxon>Agromyces</taxon>
    </lineage>
</organism>
<keyword evidence="3" id="KW-1185">Reference proteome</keyword>
<dbReference type="AlphaFoldDB" id="A0A6I3M9H4"/>
<evidence type="ECO:0000259" key="1">
    <source>
        <dbReference type="PROSITE" id="PS51819"/>
    </source>
</evidence>
<feature type="domain" description="VOC" evidence="1">
    <location>
        <begin position="119"/>
        <end position="234"/>
    </location>
</feature>
<dbReference type="OrthoDB" id="9793039at2"/>
<dbReference type="RefSeq" id="WP_155052490.1">
    <property type="nucleotide sequence ID" value="NZ_BAAAIB010000011.1"/>
</dbReference>
<name>A0A6I3M9H4_9MICO</name>
<dbReference type="InterPro" id="IPR052164">
    <property type="entry name" value="Anthracycline_SecMetBiosynth"/>
</dbReference>